<dbReference type="EMBL" id="VSWD01000014">
    <property type="protein sequence ID" value="KAK3083278.1"/>
    <property type="molecule type" value="Genomic_DNA"/>
</dbReference>
<dbReference type="EMBL" id="VSWD01000014">
    <property type="protein sequence ID" value="KAK3082764.1"/>
    <property type="molecule type" value="Genomic_DNA"/>
</dbReference>
<evidence type="ECO:0000313" key="18">
    <source>
        <dbReference type="EMBL" id="KAK3083451.1"/>
    </source>
</evidence>
<dbReference type="EMBL" id="VSWD01000010">
    <property type="protein sequence ID" value="KAK3091361.1"/>
    <property type="molecule type" value="Genomic_DNA"/>
</dbReference>
<evidence type="ECO:0000313" key="1">
    <source>
        <dbReference type="EMBL" id="KAK3082595.1"/>
    </source>
</evidence>
<evidence type="ECO:0000313" key="8">
    <source>
        <dbReference type="EMBL" id="KAK3082995.1"/>
    </source>
</evidence>
<dbReference type="EMBL" id="VSWD01000010">
    <property type="protein sequence ID" value="KAK3090393.1"/>
    <property type="molecule type" value="Genomic_DNA"/>
</dbReference>
<dbReference type="EMBL" id="VSWD01000010">
    <property type="protein sequence ID" value="KAK3089572.1"/>
    <property type="molecule type" value="Genomic_DNA"/>
</dbReference>
<name>A0AA88XCG6_PINIB</name>
<dbReference type="EMBL" id="VSWD01000014">
    <property type="protein sequence ID" value="KAK3083118.1"/>
    <property type="molecule type" value="Genomic_DNA"/>
</dbReference>
<evidence type="ECO:0000313" key="25">
    <source>
        <dbReference type="EMBL" id="KAK3090393.1"/>
    </source>
</evidence>
<dbReference type="EMBL" id="VSWD01000014">
    <property type="protein sequence ID" value="KAK3082595.1"/>
    <property type="molecule type" value="Genomic_DNA"/>
</dbReference>
<sequence>MRTAKLSRSPAKTLLSKRFSLLDNERKFKKACEQILQLNHKMDDMQFRYTKAKQANHRSFRYNLRLRLAVIEGLRNMYYDYAHHKAEAVADLRRELFGEEVEIISEEMSDSEMED</sequence>
<evidence type="ECO:0000313" key="21">
    <source>
        <dbReference type="EMBL" id="KAK3089572.1"/>
    </source>
</evidence>
<evidence type="ECO:0000313" key="32">
    <source>
        <dbReference type="EMBL" id="KAK3091672.1"/>
    </source>
</evidence>
<dbReference type="EMBL" id="VSWD01000014">
    <property type="protein sequence ID" value="KAK3082709.1"/>
    <property type="molecule type" value="Genomic_DNA"/>
</dbReference>
<evidence type="ECO:0000313" key="22">
    <source>
        <dbReference type="EMBL" id="KAK3089944.1"/>
    </source>
</evidence>
<reference evidence="1" key="1">
    <citation type="submission" date="2019-08" db="EMBL/GenBank/DDBJ databases">
        <title>The improved chromosome-level genome for the pearl oyster Pinctada fucata martensii using PacBio sequencing and Hi-C.</title>
        <authorList>
            <person name="Zheng Z."/>
        </authorList>
    </citation>
    <scope>NUCLEOTIDE SEQUENCE</scope>
    <source>
        <strain evidence="1">ZZ-2019</strain>
        <tissue evidence="1">Adductor muscle</tissue>
    </source>
</reference>
<evidence type="ECO:0000313" key="7">
    <source>
        <dbReference type="EMBL" id="KAK3082934.1"/>
    </source>
</evidence>
<evidence type="ECO:0000313" key="6">
    <source>
        <dbReference type="EMBL" id="KAK3082919.1"/>
    </source>
</evidence>
<dbReference type="EMBL" id="VSWD01000010">
    <property type="protein sequence ID" value="KAK3091110.1"/>
    <property type="molecule type" value="Genomic_DNA"/>
</dbReference>
<dbReference type="EMBL" id="VSWD01000014">
    <property type="protein sequence ID" value="KAK3083398.1"/>
    <property type="molecule type" value="Genomic_DNA"/>
</dbReference>
<dbReference type="EMBL" id="VSWD01000010">
    <property type="protein sequence ID" value="KAK3090358.1"/>
    <property type="molecule type" value="Genomic_DNA"/>
</dbReference>
<organism evidence="1 33">
    <name type="scientific">Pinctada imbricata</name>
    <name type="common">Atlantic pearl-oyster</name>
    <name type="synonym">Pinctada martensii</name>
    <dbReference type="NCBI Taxonomy" id="66713"/>
    <lineage>
        <taxon>Eukaryota</taxon>
        <taxon>Metazoa</taxon>
        <taxon>Spiralia</taxon>
        <taxon>Lophotrochozoa</taxon>
        <taxon>Mollusca</taxon>
        <taxon>Bivalvia</taxon>
        <taxon>Autobranchia</taxon>
        <taxon>Pteriomorphia</taxon>
        <taxon>Pterioida</taxon>
        <taxon>Pterioidea</taxon>
        <taxon>Pteriidae</taxon>
        <taxon>Pinctada</taxon>
    </lineage>
</organism>
<evidence type="ECO:0000313" key="29">
    <source>
        <dbReference type="EMBL" id="KAK3091110.1"/>
    </source>
</evidence>
<evidence type="ECO:0000313" key="23">
    <source>
        <dbReference type="EMBL" id="KAK3090358.1"/>
    </source>
</evidence>
<keyword evidence="33" id="KW-1185">Reference proteome</keyword>
<dbReference type="Proteomes" id="UP001186944">
    <property type="component" value="Unassembled WGS sequence"/>
</dbReference>
<evidence type="ECO:0000313" key="27">
    <source>
        <dbReference type="EMBL" id="KAK3090819.1"/>
    </source>
</evidence>
<dbReference type="EMBL" id="VSWD01000010">
    <property type="protein sequence ID" value="KAK3090386.1"/>
    <property type="molecule type" value="Genomic_DNA"/>
</dbReference>
<dbReference type="EMBL" id="VSWD01000014">
    <property type="protein sequence ID" value="KAK3083469.1"/>
    <property type="molecule type" value="Genomic_DNA"/>
</dbReference>
<evidence type="ECO:0000313" key="2">
    <source>
        <dbReference type="EMBL" id="KAK3082709.1"/>
    </source>
</evidence>
<dbReference type="AlphaFoldDB" id="A0AA88XCG6"/>
<dbReference type="EMBL" id="VSWD01000010">
    <property type="protein sequence ID" value="KAK3090928.1"/>
    <property type="molecule type" value="Genomic_DNA"/>
</dbReference>
<evidence type="ECO:0000313" key="20">
    <source>
        <dbReference type="EMBL" id="KAK3089121.1"/>
    </source>
</evidence>
<dbReference type="EMBL" id="VSWD01000014">
    <property type="protein sequence ID" value="KAK3083408.1"/>
    <property type="molecule type" value="Genomic_DNA"/>
</dbReference>
<protein>
    <submittedName>
        <fullName evidence="1">Uncharacterized protein</fullName>
    </submittedName>
</protein>
<dbReference type="EMBL" id="VSWD01000014">
    <property type="protein sequence ID" value="KAK3083451.1"/>
    <property type="molecule type" value="Genomic_DNA"/>
</dbReference>
<dbReference type="EMBL" id="VSWD01000014">
    <property type="protein sequence ID" value="KAK3083344.1"/>
    <property type="molecule type" value="Genomic_DNA"/>
</dbReference>
<comment type="caution">
    <text evidence="1">The sequence shown here is derived from an EMBL/GenBank/DDBJ whole genome shotgun (WGS) entry which is preliminary data.</text>
</comment>
<dbReference type="EMBL" id="VSWD01000010">
    <property type="protein sequence ID" value="KAK3091672.1"/>
    <property type="molecule type" value="Genomic_DNA"/>
</dbReference>
<evidence type="ECO:0000313" key="17">
    <source>
        <dbReference type="EMBL" id="KAK3083408.1"/>
    </source>
</evidence>
<dbReference type="EMBL" id="VSWD01000010">
    <property type="protein sequence ID" value="KAK3091309.1"/>
    <property type="molecule type" value="Genomic_DNA"/>
</dbReference>
<evidence type="ECO:0000313" key="28">
    <source>
        <dbReference type="EMBL" id="KAK3090928.1"/>
    </source>
</evidence>
<dbReference type="EMBL" id="VSWD01000014">
    <property type="protein sequence ID" value="KAK3083104.1"/>
    <property type="molecule type" value="Genomic_DNA"/>
</dbReference>
<dbReference type="EMBL" id="VSWD01000014">
    <property type="protein sequence ID" value="KAK3082919.1"/>
    <property type="molecule type" value="Genomic_DNA"/>
</dbReference>
<dbReference type="EMBL" id="VSWD01000010">
    <property type="protein sequence ID" value="KAK3090746.1"/>
    <property type="molecule type" value="Genomic_DNA"/>
</dbReference>
<evidence type="ECO:0000313" key="4">
    <source>
        <dbReference type="EMBL" id="KAK3082856.1"/>
    </source>
</evidence>
<evidence type="ECO:0000313" key="3">
    <source>
        <dbReference type="EMBL" id="KAK3082764.1"/>
    </source>
</evidence>
<dbReference type="EMBL" id="VSWD01000014">
    <property type="protein sequence ID" value="KAK3083231.1"/>
    <property type="molecule type" value="Genomic_DNA"/>
</dbReference>
<evidence type="ECO:0000313" key="11">
    <source>
        <dbReference type="EMBL" id="KAK3083117.1"/>
    </source>
</evidence>
<dbReference type="EMBL" id="VSWD01000010">
    <property type="protein sequence ID" value="KAK3089121.1"/>
    <property type="molecule type" value="Genomic_DNA"/>
</dbReference>
<evidence type="ECO:0000313" key="30">
    <source>
        <dbReference type="EMBL" id="KAK3091309.1"/>
    </source>
</evidence>
<dbReference type="EMBL" id="VSWD01000014">
    <property type="protein sequence ID" value="KAK3082934.1"/>
    <property type="molecule type" value="Genomic_DNA"/>
</dbReference>
<dbReference type="EMBL" id="VSWD01000014">
    <property type="protein sequence ID" value="KAK3083027.1"/>
    <property type="molecule type" value="Genomic_DNA"/>
</dbReference>
<proteinExistence type="predicted"/>
<dbReference type="EMBL" id="VSWD01000014">
    <property type="protein sequence ID" value="KAK3083117.1"/>
    <property type="molecule type" value="Genomic_DNA"/>
</dbReference>
<evidence type="ECO:0000313" key="24">
    <source>
        <dbReference type="EMBL" id="KAK3090386.1"/>
    </source>
</evidence>
<accession>A0AA88XCG6</accession>
<gene>
    <name evidence="1" type="ORF">FSP39_000046</name>
    <name evidence="20" type="ORF">FSP39_001029</name>
    <name evidence="2" type="ORF">FSP39_003253</name>
    <name evidence="3" type="ORF">FSP39_004666</name>
    <name evidence="21" type="ORF">FSP39_004724</name>
    <name evidence="4" type="ORF">FSP39_007226</name>
    <name evidence="22" type="ORF">FSP39_007848</name>
    <name evidence="5" type="ORF">FSP39_008360</name>
    <name evidence="6" type="ORF">FSP39_009053</name>
    <name evidence="7" type="ORF">FSP39_009468</name>
    <name evidence="8" type="ORF">FSP39_011108</name>
    <name evidence="23" type="ORF">FSP39_011164</name>
    <name evidence="24" type="ORF">FSP39_011431</name>
    <name evidence="25" type="ORF">FSP39_011496</name>
    <name evidence="9" type="ORF">FSP39_011996</name>
    <name evidence="10" type="ORF">FSP39_014053</name>
    <name evidence="26" type="ORF">FSP39_014279</name>
    <name evidence="11" type="ORF">FSP39_014466</name>
    <name evidence="12" type="ORF">FSP39_014507</name>
    <name evidence="27" type="ORF">FSP39_014922</name>
    <name evidence="28" type="ORF">FSP39_015794</name>
    <name evidence="29" type="ORF">FSP39_017188</name>
    <name evidence="13" type="ORF">FSP39_017385</name>
    <name evidence="14" type="ORF">FSP39_018355</name>
    <name evidence="30" type="ORF">FSP39_018817</name>
    <name evidence="31" type="ORF">FSP39_019242</name>
    <name evidence="15" type="ORF">FSP39_020236</name>
    <name evidence="32" type="ORF">FSP39_021711</name>
    <name evidence="16" type="ORF">FSP39_021713</name>
    <name evidence="17" type="ORF">FSP39_021843</name>
    <name evidence="18" type="ORF">FSP39_022967</name>
    <name evidence="19" type="ORF">FSP39_023484</name>
</gene>
<evidence type="ECO:0000313" key="15">
    <source>
        <dbReference type="EMBL" id="KAK3083344.1"/>
    </source>
</evidence>
<evidence type="ECO:0000313" key="14">
    <source>
        <dbReference type="EMBL" id="KAK3083278.1"/>
    </source>
</evidence>
<evidence type="ECO:0000313" key="5">
    <source>
        <dbReference type="EMBL" id="KAK3082897.1"/>
    </source>
</evidence>
<evidence type="ECO:0000313" key="13">
    <source>
        <dbReference type="EMBL" id="KAK3083231.1"/>
    </source>
</evidence>
<dbReference type="EMBL" id="VSWD01000010">
    <property type="protein sequence ID" value="KAK3089944.1"/>
    <property type="molecule type" value="Genomic_DNA"/>
</dbReference>
<evidence type="ECO:0000313" key="10">
    <source>
        <dbReference type="EMBL" id="KAK3083104.1"/>
    </source>
</evidence>
<evidence type="ECO:0000313" key="31">
    <source>
        <dbReference type="EMBL" id="KAK3091361.1"/>
    </source>
</evidence>
<evidence type="ECO:0000313" key="12">
    <source>
        <dbReference type="EMBL" id="KAK3083118.1"/>
    </source>
</evidence>
<dbReference type="EMBL" id="VSWD01000014">
    <property type="protein sequence ID" value="KAK3082995.1"/>
    <property type="molecule type" value="Genomic_DNA"/>
</dbReference>
<evidence type="ECO:0000313" key="26">
    <source>
        <dbReference type="EMBL" id="KAK3090746.1"/>
    </source>
</evidence>
<dbReference type="EMBL" id="VSWD01000014">
    <property type="protein sequence ID" value="KAK3082856.1"/>
    <property type="molecule type" value="Genomic_DNA"/>
</dbReference>
<evidence type="ECO:0000313" key="16">
    <source>
        <dbReference type="EMBL" id="KAK3083398.1"/>
    </source>
</evidence>
<dbReference type="EMBL" id="VSWD01000010">
    <property type="protein sequence ID" value="KAK3090819.1"/>
    <property type="molecule type" value="Genomic_DNA"/>
</dbReference>
<evidence type="ECO:0000313" key="33">
    <source>
        <dbReference type="Proteomes" id="UP001186944"/>
    </source>
</evidence>
<evidence type="ECO:0000313" key="19">
    <source>
        <dbReference type="EMBL" id="KAK3083469.1"/>
    </source>
</evidence>
<dbReference type="EMBL" id="VSWD01000014">
    <property type="protein sequence ID" value="KAK3082897.1"/>
    <property type="molecule type" value="Genomic_DNA"/>
</dbReference>
<evidence type="ECO:0000313" key="9">
    <source>
        <dbReference type="EMBL" id="KAK3083027.1"/>
    </source>
</evidence>